<comment type="caution">
    <text evidence="28">The sequence shown here is derived from an EMBL/GenBank/DDBJ whole genome shotgun (WGS) entry which is preliminary data.</text>
</comment>
<gene>
    <name evidence="28" type="ORF">CLV29_1010</name>
</gene>
<dbReference type="Proteomes" id="UP000295371">
    <property type="component" value="Unassembled WGS sequence"/>
</dbReference>
<evidence type="ECO:0000313" key="28">
    <source>
        <dbReference type="EMBL" id="TDT33399.1"/>
    </source>
</evidence>
<evidence type="ECO:0000256" key="22">
    <source>
        <dbReference type="ARBA" id="ARBA00044985"/>
    </source>
</evidence>
<comment type="catalytic activity">
    <reaction evidence="9">
        <text>L-lysyl-L-alanine(out) = L-lysyl-L-alanine(in)</text>
        <dbReference type="Rhea" id="RHEA:79399"/>
        <dbReference type="ChEBI" id="CHEBI:229954"/>
    </reaction>
</comment>
<evidence type="ECO:0000256" key="5">
    <source>
        <dbReference type="ARBA" id="ARBA00022692"/>
    </source>
</evidence>
<feature type="transmembrane region" description="Helical" evidence="26">
    <location>
        <begin position="82"/>
        <end position="101"/>
    </location>
</feature>
<dbReference type="GO" id="GO:0005765">
    <property type="term" value="C:lysosomal membrane"/>
    <property type="evidence" value="ECO:0007669"/>
    <property type="project" value="UniProtKB-SubCell"/>
</dbReference>
<comment type="catalytic activity">
    <reaction evidence="15">
        <text>L-aspartyl-L-lysine(out) = L-aspartyl-L-lysine(in)</text>
        <dbReference type="Rhea" id="RHEA:79411"/>
        <dbReference type="ChEBI" id="CHEBI:229953"/>
    </reaction>
</comment>
<evidence type="ECO:0000256" key="12">
    <source>
        <dbReference type="ARBA" id="ARBA00044884"/>
    </source>
</evidence>
<comment type="catalytic activity">
    <reaction evidence="16">
        <text>L-arginyl-L-alpha-amino acid(out) = L-arginyl-L-alpha-amino acid(in)</text>
        <dbReference type="Rhea" id="RHEA:79371"/>
        <dbReference type="ChEBI" id="CHEBI:84315"/>
    </reaction>
</comment>
<organism evidence="28 29">
    <name type="scientific">Naumannella halotolerans</name>
    <dbReference type="NCBI Taxonomy" id="993414"/>
    <lineage>
        <taxon>Bacteria</taxon>
        <taxon>Bacillati</taxon>
        <taxon>Actinomycetota</taxon>
        <taxon>Actinomycetes</taxon>
        <taxon>Propionibacteriales</taxon>
        <taxon>Propionibacteriaceae</taxon>
        <taxon>Naumannella</taxon>
    </lineage>
</organism>
<dbReference type="InterPro" id="IPR011701">
    <property type="entry name" value="MFS"/>
</dbReference>
<dbReference type="PROSITE" id="PS50850">
    <property type="entry name" value="MFS"/>
    <property type="match status" value="1"/>
</dbReference>
<evidence type="ECO:0000313" key="29">
    <source>
        <dbReference type="Proteomes" id="UP000295371"/>
    </source>
</evidence>
<comment type="catalytic activity">
    <reaction evidence="20">
        <text>L-alanyl-L-lysine(out) = L-alanyl-L-lysine(in)</text>
        <dbReference type="Rhea" id="RHEA:79415"/>
        <dbReference type="ChEBI" id="CHEBI:192470"/>
    </reaction>
</comment>
<evidence type="ECO:0000256" key="17">
    <source>
        <dbReference type="ARBA" id="ARBA00044900"/>
    </source>
</evidence>
<feature type="transmembrane region" description="Helical" evidence="26">
    <location>
        <begin position="368"/>
        <end position="386"/>
    </location>
</feature>
<comment type="function">
    <text evidence="24">Lysosomal dipeptide uniporter that selectively exports lysine, arginine or histidine-containing dipeptides with a net positive charge from the lysosome lumen into the cytosol. Could play a role in a specific type of protein O-glycosylation indirectly regulating macrophages migration and tissue invasion. Also essential for liver homeostasis.</text>
</comment>
<comment type="catalytic activity">
    <reaction evidence="21">
        <text>L-lysyl-glycine(out) = L-lysyl-glycine(in)</text>
        <dbReference type="Rhea" id="RHEA:79407"/>
        <dbReference type="ChEBI" id="CHEBI:191202"/>
    </reaction>
</comment>
<feature type="transmembrane region" description="Helical" evidence="26">
    <location>
        <begin position="324"/>
        <end position="347"/>
    </location>
</feature>
<comment type="subcellular location">
    <subcellularLocation>
        <location evidence="2">Cell membrane</location>
        <topology evidence="2">Multi-pass membrane protein</topology>
    </subcellularLocation>
    <subcellularLocation>
        <location evidence="1">Lysosome membrane</location>
        <topology evidence="1">Multi-pass membrane protein</topology>
    </subcellularLocation>
</comment>
<evidence type="ECO:0000259" key="27">
    <source>
        <dbReference type="PROSITE" id="PS50850"/>
    </source>
</evidence>
<evidence type="ECO:0000256" key="15">
    <source>
        <dbReference type="ARBA" id="ARBA00044898"/>
    </source>
</evidence>
<feature type="transmembrane region" description="Helical" evidence="26">
    <location>
        <begin position="265"/>
        <end position="287"/>
    </location>
</feature>
<dbReference type="SUPFAM" id="SSF103473">
    <property type="entry name" value="MFS general substrate transporter"/>
    <property type="match status" value="1"/>
</dbReference>
<evidence type="ECO:0000256" key="4">
    <source>
        <dbReference type="ARBA" id="ARBA00022448"/>
    </source>
</evidence>
<comment type="catalytic activity">
    <reaction evidence="17">
        <text>L-lysyl-L-lysine(out) = L-lysyl-L-lysine(in)</text>
        <dbReference type="Rhea" id="RHEA:79403"/>
        <dbReference type="ChEBI" id="CHEBI:229956"/>
    </reaction>
</comment>
<evidence type="ECO:0000256" key="6">
    <source>
        <dbReference type="ARBA" id="ARBA00022989"/>
    </source>
</evidence>
<comment type="subunit">
    <text evidence="25">Homodimer. Interacts with lysosomal protein GLMP (via lumenal domain); the interaction starts while both proteins are still in the endoplasmic reticulum and is required for stabilization of MFSD1 in lysosomes but has no direct effect on its targeting to lysosomes or transporter activity.</text>
</comment>
<dbReference type="InterPro" id="IPR052187">
    <property type="entry name" value="MFSD1"/>
</dbReference>
<comment type="catalytic activity">
    <reaction evidence="19">
        <text>L-histidyl-L-alpha-amino acid(out) = L-histidyl-L-alpha-amino acid(in)</text>
        <dbReference type="Rhea" id="RHEA:79379"/>
        <dbReference type="ChEBI" id="CHEBI:229964"/>
    </reaction>
</comment>
<evidence type="ECO:0000256" key="7">
    <source>
        <dbReference type="ARBA" id="ARBA00023136"/>
    </source>
</evidence>
<keyword evidence="5 26" id="KW-0812">Transmembrane</keyword>
<feature type="transmembrane region" description="Helical" evidence="26">
    <location>
        <begin position="398"/>
        <end position="419"/>
    </location>
</feature>
<keyword evidence="29" id="KW-1185">Reference proteome</keyword>
<evidence type="ECO:0000256" key="13">
    <source>
        <dbReference type="ARBA" id="ARBA00044891"/>
    </source>
</evidence>
<dbReference type="EMBL" id="SOAW01000001">
    <property type="protein sequence ID" value="TDT33399.1"/>
    <property type="molecule type" value="Genomic_DNA"/>
</dbReference>
<evidence type="ECO:0000256" key="3">
    <source>
        <dbReference type="ARBA" id="ARBA00008335"/>
    </source>
</evidence>
<evidence type="ECO:0000256" key="21">
    <source>
        <dbReference type="ARBA" id="ARBA00044924"/>
    </source>
</evidence>
<proteinExistence type="inferred from homology"/>
<keyword evidence="7 26" id="KW-0472">Membrane</keyword>
<comment type="catalytic activity">
    <reaction evidence="18">
        <text>L-arginyl-glycine(out) = L-arginyl-glycine(in)</text>
        <dbReference type="Rhea" id="RHEA:79391"/>
        <dbReference type="ChEBI" id="CHEBI:229955"/>
    </reaction>
</comment>
<evidence type="ECO:0000256" key="16">
    <source>
        <dbReference type="ARBA" id="ARBA00044899"/>
    </source>
</evidence>
<keyword evidence="8" id="KW-0458">Lysosome</keyword>
<feature type="transmembrane region" description="Helical" evidence="26">
    <location>
        <begin position="50"/>
        <end position="70"/>
    </location>
</feature>
<dbReference type="InterPro" id="IPR020846">
    <property type="entry name" value="MFS_dom"/>
</dbReference>
<dbReference type="Pfam" id="PF07690">
    <property type="entry name" value="MFS_1"/>
    <property type="match status" value="1"/>
</dbReference>
<accession>A0A4R7JAH9</accession>
<feature type="transmembrane region" description="Helical" evidence="26">
    <location>
        <begin position="140"/>
        <end position="162"/>
    </location>
</feature>
<reference evidence="28 29" key="1">
    <citation type="submission" date="2019-03" db="EMBL/GenBank/DDBJ databases">
        <title>Genomic Encyclopedia of Archaeal and Bacterial Type Strains, Phase II (KMG-II): from individual species to whole genera.</title>
        <authorList>
            <person name="Goeker M."/>
        </authorList>
    </citation>
    <scope>NUCLEOTIDE SEQUENCE [LARGE SCALE GENOMIC DNA]</scope>
    <source>
        <strain evidence="28 29">DSM 24323</strain>
    </source>
</reference>
<feature type="domain" description="Major facilitator superfamily (MFS) profile" evidence="27">
    <location>
        <begin position="16"/>
        <end position="422"/>
    </location>
</feature>
<comment type="catalytic activity">
    <reaction evidence="12">
        <text>L-alpha-aminoacyl-L-histidine(out) = L-alpha-aminoacyl-L-histidine(in)</text>
        <dbReference type="Rhea" id="RHEA:79375"/>
        <dbReference type="ChEBI" id="CHEBI:229967"/>
    </reaction>
</comment>
<evidence type="ECO:0000256" key="2">
    <source>
        <dbReference type="ARBA" id="ARBA00004651"/>
    </source>
</evidence>
<comment type="catalytic activity">
    <reaction evidence="13">
        <text>L-lysyl-L-alpha-amino acid(out) = L-lysyl-L-alpha-amino acid(in)</text>
        <dbReference type="Rhea" id="RHEA:79387"/>
        <dbReference type="ChEBI" id="CHEBI:229965"/>
    </reaction>
</comment>
<comment type="catalytic activity">
    <reaction evidence="14">
        <text>L-alpha-aminoacyl-L-lysine(out) = L-alpha-aminoacyl-L-lysine(in)</text>
        <dbReference type="Rhea" id="RHEA:79383"/>
        <dbReference type="ChEBI" id="CHEBI:229966"/>
    </reaction>
</comment>
<feature type="transmembrane region" description="Helical" evidence="26">
    <location>
        <begin position="232"/>
        <end position="253"/>
    </location>
</feature>
<evidence type="ECO:0000256" key="19">
    <source>
        <dbReference type="ARBA" id="ARBA00044912"/>
    </source>
</evidence>
<dbReference type="PANTHER" id="PTHR23512">
    <property type="entry name" value="MAJOR FACILITATOR SUPERFAMILY DOMAIN-CONTAINING PROTEIN 1"/>
    <property type="match status" value="1"/>
</dbReference>
<comment type="similarity">
    <text evidence="3">Belongs to the major facilitator superfamily.</text>
</comment>
<dbReference type="PANTHER" id="PTHR23512:SF3">
    <property type="entry name" value="MAJOR FACILITATOR SUPERFAMILY DOMAIN-CONTAINING PROTEIN 1"/>
    <property type="match status" value="1"/>
</dbReference>
<dbReference type="InterPro" id="IPR036259">
    <property type="entry name" value="MFS_trans_sf"/>
</dbReference>
<dbReference type="AlphaFoldDB" id="A0A4R7JAH9"/>
<evidence type="ECO:0000256" key="26">
    <source>
        <dbReference type="SAM" id="Phobius"/>
    </source>
</evidence>
<evidence type="ECO:0000256" key="24">
    <source>
        <dbReference type="ARBA" id="ARBA00045709"/>
    </source>
</evidence>
<protein>
    <recommendedName>
        <fullName evidence="22">Lysosomal dipeptide transporter MFSD1</fullName>
    </recommendedName>
    <alternativeName>
        <fullName evidence="23">Major facilitator superfamily domain-containing protein 1</fullName>
    </alternativeName>
</protein>
<evidence type="ECO:0000256" key="23">
    <source>
        <dbReference type="ARBA" id="ARBA00045018"/>
    </source>
</evidence>
<evidence type="ECO:0000256" key="18">
    <source>
        <dbReference type="ARBA" id="ARBA00044903"/>
    </source>
</evidence>
<dbReference type="GO" id="GO:0022857">
    <property type="term" value="F:transmembrane transporter activity"/>
    <property type="evidence" value="ECO:0007669"/>
    <property type="project" value="InterPro"/>
</dbReference>
<dbReference type="Gene3D" id="1.20.1250.20">
    <property type="entry name" value="MFS general substrate transporter like domains"/>
    <property type="match status" value="2"/>
</dbReference>
<feature type="transmembrane region" description="Helical" evidence="26">
    <location>
        <begin position="299"/>
        <end position="318"/>
    </location>
</feature>
<keyword evidence="4" id="KW-0813">Transport</keyword>
<evidence type="ECO:0000256" key="25">
    <source>
        <dbReference type="ARBA" id="ARBA00046376"/>
    </source>
</evidence>
<sequence>MVSSAEPSVTMRSWFVWFAGAGVYLLAVFNRSTLGVAGPDAMIKFGIGPGQLSVFVLLQVGVYAVMQIPAGLLVDRFGPRKVLLAAALTMGIGQLTFAFVPSYGLALLARGVLGCGDALTYVSVLRLLTSWFPGERYAMLASLSGFFGMVGNVLATVPLAMLLPVAGWGPSFATAAIICLVYALILVRPGTVTPPYLQLPLEQDPPTRTKNFDLRAMLRDVRDAATLTGGRLSFWVHFTTMSGSATFLLLWGFPYLTEALGYDRALASALLMLMVVVQLGLAVVFGWFMGSRPDLRMPLVIVTCLLNLLVWVTFTAWPDGRPPFPVVIAAITVMASGGPASAVAFMLARDYQPRQRLSTGTGYANAGGWTATALCSVAVGVVLDLAGARTGVAESYRWAFGTIALITALGLGRLLVWWLRSRRELLALQVSGGQGPVVVRRHRFDLPHSEHH</sequence>
<dbReference type="GO" id="GO:0005886">
    <property type="term" value="C:plasma membrane"/>
    <property type="evidence" value="ECO:0007669"/>
    <property type="project" value="UniProtKB-SubCell"/>
</dbReference>
<name>A0A4R7JAH9_9ACTN</name>
<evidence type="ECO:0000256" key="1">
    <source>
        <dbReference type="ARBA" id="ARBA00004155"/>
    </source>
</evidence>
<evidence type="ECO:0000256" key="20">
    <source>
        <dbReference type="ARBA" id="ARBA00044919"/>
    </source>
</evidence>
<feature type="transmembrane region" description="Helical" evidence="26">
    <location>
        <begin position="12"/>
        <end position="30"/>
    </location>
</feature>
<evidence type="ECO:0000256" key="9">
    <source>
        <dbReference type="ARBA" id="ARBA00044876"/>
    </source>
</evidence>
<comment type="catalytic activity">
    <reaction evidence="10">
        <text>L-histidyl-glycine(out) = L-histidyl-glycine(in)</text>
        <dbReference type="Rhea" id="RHEA:79395"/>
        <dbReference type="ChEBI" id="CHEBI:229957"/>
    </reaction>
</comment>
<comment type="catalytic activity">
    <reaction evidence="11">
        <text>L-alpha-aminoacyl-L-arginine(out) = L-alpha-aminoacyl-L-arginine(in)</text>
        <dbReference type="Rhea" id="RHEA:79367"/>
        <dbReference type="ChEBI" id="CHEBI:229968"/>
    </reaction>
</comment>
<evidence type="ECO:0000256" key="8">
    <source>
        <dbReference type="ARBA" id="ARBA00023228"/>
    </source>
</evidence>
<evidence type="ECO:0000256" key="11">
    <source>
        <dbReference type="ARBA" id="ARBA00044881"/>
    </source>
</evidence>
<keyword evidence="6 26" id="KW-1133">Transmembrane helix</keyword>
<feature type="transmembrane region" description="Helical" evidence="26">
    <location>
        <begin position="168"/>
        <end position="187"/>
    </location>
</feature>
<evidence type="ECO:0000256" key="14">
    <source>
        <dbReference type="ARBA" id="ARBA00044893"/>
    </source>
</evidence>
<evidence type="ECO:0000256" key="10">
    <source>
        <dbReference type="ARBA" id="ARBA00044878"/>
    </source>
</evidence>
<feature type="transmembrane region" description="Helical" evidence="26">
    <location>
        <begin position="107"/>
        <end position="128"/>
    </location>
</feature>